<keyword evidence="3" id="KW-1185">Reference proteome</keyword>
<evidence type="ECO:0000313" key="3">
    <source>
        <dbReference type="Proteomes" id="UP001216253"/>
    </source>
</evidence>
<protein>
    <recommendedName>
        <fullName evidence="4">DUF4136 domain-containing protein</fullName>
    </recommendedName>
</protein>
<accession>A0ABT5WMZ2</accession>
<comment type="caution">
    <text evidence="2">The sequence shown here is derived from an EMBL/GenBank/DDBJ whole genome shotgun (WGS) entry which is preliminary data.</text>
</comment>
<sequence>MSKIQGAVLAASALFLAASAAPVLARPGGWNGPGWNGPGWNGPGWGGPGWGSPLDTRLPPNRRFEDSREGRIEASHFVAEGDAAVALGHGPVSVTSQSAQDDFMAGSDRAVYEAAVVDQLVKAGYDTTHADSEGGQVTELRISRDVLVPAEVKRSPVSGSAAMEVGTRGSAYGLAVNVDMTKPRTALVNTRLEARIVDKASGKVLWEGRAEVATRDGDEKWSGHAIASRLSEALFDNFPRPDSPPRG</sequence>
<reference evidence="2 3" key="1">
    <citation type="submission" date="2023-03" db="EMBL/GenBank/DDBJ databases">
        <title>NovoSphingobium album sp. nov. isolated from polycyclic aromatic hydrocarbons- and heavy-metal polluted soil.</title>
        <authorList>
            <person name="Liu Z."/>
            <person name="Wang K."/>
        </authorList>
    </citation>
    <scope>NUCLEOTIDE SEQUENCE [LARGE SCALE GENOMIC DNA]</scope>
    <source>
        <strain evidence="2 3">H3SJ31-1</strain>
    </source>
</reference>
<keyword evidence="1" id="KW-0732">Signal</keyword>
<feature type="signal peptide" evidence="1">
    <location>
        <begin position="1"/>
        <end position="25"/>
    </location>
</feature>
<organism evidence="2 3">
    <name type="scientific">Novosphingobium album</name>
    <name type="common">ex Liu et al. 2023</name>
    <dbReference type="NCBI Taxonomy" id="3031130"/>
    <lineage>
        <taxon>Bacteria</taxon>
        <taxon>Pseudomonadati</taxon>
        <taxon>Pseudomonadota</taxon>
        <taxon>Alphaproteobacteria</taxon>
        <taxon>Sphingomonadales</taxon>
        <taxon>Sphingomonadaceae</taxon>
        <taxon>Novosphingobium</taxon>
    </lineage>
</organism>
<name>A0ABT5WMZ2_9SPHN</name>
<dbReference type="EMBL" id="JARESE010000015">
    <property type="protein sequence ID" value="MDE8651406.1"/>
    <property type="molecule type" value="Genomic_DNA"/>
</dbReference>
<proteinExistence type="predicted"/>
<evidence type="ECO:0000256" key="1">
    <source>
        <dbReference type="SAM" id="SignalP"/>
    </source>
</evidence>
<evidence type="ECO:0000313" key="2">
    <source>
        <dbReference type="EMBL" id="MDE8651406.1"/>
    </source>
</evidence>
<dbReference type="RefSeq" id="WP_275227503.1">
    <property type="nucleotide sequence ID" value="NZ_JARESE010000015.1"/>
</dbReference>
<feature type="chain" id="PRO_5046233327" description="DUF4136 domain-containing protein" evidence="1">
    <location>
        <begin position="26"/>
        <end position="247"/>
    </location>
</feature>
<evidence type="ECO:0008006" key="4">
    <source>
        <dbReference type="Google" id="ProtNLM"/>
    </source>
</evidence>
<dbReference type="Proteomes" id="UP001216253">
    <property type="component" value="Unassembled WGS sequence"/>
</dbReference>
<gene>
    <name evidence="2" type="ORF">PYV00_06680</name>
</gene>